<dbReference type="Gene3D" id="1.25.10.10">
    <property type="entry name" value="Leucine-rich Repeat Variant"/>
    <property type="match status" value="1"/>
</dbReference>
<organism evidence="2">
    <name type="scientific">Streptomyces avermitilis</name>
    <dbReference type="NCBI Taxonomy" id="33903"/>
    <lineage>
        <taxon>Bacteria</taxon>
        <taxon>Bacillati</taxon>
        <taxon>Actinomycetota</taxon>
        <taxon>Actinomycetes</taxon>
        <taxon>Kitasatosporales</taxon>
        <taxon>Streptomycetaceae</taxon>
        <taxon>Streptomyces</taxon>
    </lineage>
</organism>
<feature type="region of interest" description="Disordered" evidence="1">
    <location>
        <begin position="235"/>
        <end position="287"/>
    </location>
</feature>
<dbReference type="EMBL" id="AP019621">
    <property type="protein sequence ID" value="BBJ47373.1"/>
    <property type="molecule type" value="Genomic_DNA"/>
</dbReference>
<proteinExistence type="predicted"/>
<dbReference type="InterPro" id="IPR011989">
    <property type="entry name" value="ARM-like"/>
</dbReference>
<dbReference type="SUPFAM" id="SSF48371">
    <property type="entry name" value="ARM repeat"/>
    <property type="match status" value="1"/>
</dbReference>
<evidence type="ECO:0000256" key="1">
    <source>
        <dbReference type="SAM" id="MobiDB-lite"/>
    </source>
</evidence>
<dbReference type="InterPro" id="IPR016024">
    <property type="entry name" value="ARM-type_fold"/>
</dbReference>
<feature type="compositionally biased region" description="Polar residues" evidence="1">
    <location>
        <begin position="250"/>
        <end position="261"/>
    </location>
</feature>
<dbReference type="AlphaFoldDB" id="A0A499UZ57"/>
<evidence type="ECO:0000313" key="2">
    <source>
        <dbReference type="EMBL" id="BBJ47373.1"/>
    </source>
</evidence>
<protein>
    <submittedName>
        <fullName evidence="2">Uncharacterized protein</fullName>
    </submittedName>
</protein>
<name>A0A499UZ57_STRAX</name>
<gene>
    <name evidence="2" type="ORF">SAVMC3_00020</name>
</gene>
<feature type="compositionally biased region" description="Polar residues" evidence="1">
    <location>
        <begin position="272"/>
        <end position="287"/>
    </location>
</feature>
<sequence length="287" mass="30658">MNATRGQAALTVAALLFHGSEHLHALTPLVTRLANDSVLAVRVCAAQAVLALMKHDPQIALDTTEQLLNHQDANAYNASTTQRLLINILVREPSRFAAHLARALQGPGDTAELAGQSWAVATIQGCLTPDLPNSTDELNALARRGAASVFADNIDHYPHLVPLFNDDDADVRKNASQGMRQVFDLFPAQADELVRAFLDGKAFPDHLEHLAFALYDHAGPFPLSLLMPANASFSTRAGSSATSEPIVRRTATTWSRQSSASIGKAGRPNGSVAWTSSTGSRKQVPTG</sequence>
<reference evidence="2" key="1">
    <citation type="submission" date="2019-04" db="EMBL/GenBank/DDBJ databases">
        <title>Draft genome sequences of Streptomyces avermitilis MC3.</title>
        <authorList>
            <person name="Komaki H."/>
            <person name="Tamura T."/>
            <person name="Hosoyama A."/>
        </authorList>
    </citation>
    <scope>NUCLEOTIDE SEQUENCE</scope>
    <source>
        <strain evidence="2">MC3</strain>
    </source>
</reference>
<accession>A0A499UZ57</accession>